<dbReference type="RefSeq" id="WP_059175437.1">
    <property type="nucleotide sequence ID" value="NZ_BCNO01000001.1"/>
</dbReference>
<keyword evidence="6" id="KW-0234">DNA repair</keyword>
<keyword evidence="5" id="KW-0378">Hydrolase</keyword>
<dbReference type="PANTHER" id="PTHR31290:SF5">
    <property type="entry name" value="UV-DAMAGE ENDONUCLEASE"/>
    <property type="match status" value="1"/>
</dbReference>
<sequence>MTHLGFGIFCTNGDGSLSTNHSFRLKNLSFERVFESFNRNKRDFLSLLELCREEKIEVFRLGSNFIPYASHREFKDKWFKELEPHIEELGKRVLNYRIRITMHPGQFVILNSPNGRVIENSLRELNYHFWLLDKLGVGQDGVVIVHIGGVYGEKIRAIESFINTVEKNGWLKRRLAIENDERLFNAKDVLEIARVLKIPFVFDFFHHRLNPSKILLEEVFNTWKNNGIPKVHLSSDGDGRYGVHGDYVKVEDFLSLKMLIEATGIEKVHIMIEAKRKENALKKLREELIINQERLQDIPSL</sequence>
<dbReference type="GO" id="GO:0009411">
    <property type="term" value="P:response to UV"/>
    <property type="evidence" value="ECO:0007669"/>
    <property type="project" value="InterPro"/>
</dbReference>
<keyword evidence="9" id="KW-1185">Reference proteome</keyword>
<dbReference type="Proteomes" id="UP000054976">
    <property type="component" value="Unassembled WGS sequence"/>
</dbReference>
<dbReference type="GO" id="GO:0004519">
    <property type="term" value="F:endonuclease activity"/>
    <property type="evidence" value="ECO:0007669"/>
    <property type="project" value="UniProtKB-KW"/>
</dbReference>
<evidence type="ECO:0000256" key="3">
    <source>
        <dbReference type="ARBA" id="ARBA00022763"/>
    </source>
</evidence>
<organism evidence="8 9">
    <name type="scientific">Thermodesulfovibrio aggregans</name>
    <dbReference type="NCBI Taxonomy" id="86166"/>
    <lineage>
        <taxon>Bacteria</taxon>
        <taxon>Pseudomonadati</taxon>
        <taxon>Nitrospirota</taxon>
        <taxon>Thermodesulfovibrionia</taxon>
        <taxon>Thermodesulfovibrionales</taxon>
        <taxon>Thermodesulfovibrionaceae</taxon>
        <taxon>Thermodesulfovibrio</taxon>
    </lineage>
</organism>
<evidence type="ECO:0000313" key="9">
    <source>
        <dbReference type="Proteomes" id="UP000054976"/>
    </source>
</evidence>
<keyword evidence="7" id="KW-0175">Coiled coil</keyword>
<keyword evidence="2 8" id="KW-0255">Endonuclease</keyword>
<dbReference type="Gene3D" id="3.20.20.150">
    <property type="entry name" value="Divalent-metal-dependent TIM barrel enzymes"/>
    <property type="match status" value="1"/>
</dbReference>
<evidence type="ECO:0000256" key="1">
    <source>
        <dbReference type="ARBA" id="ARBA00022722"/>
    </source>
</evidence>
<evidence type="ECO:0000256" key="5">
    <source>
        <dbReference type="ARBA" id="ARBA00022801"/>
    </source>
</evidence>
<dbReference type="AlphaFoldDB" id="A0A0U9HTT5"/>
<accession>A0A0U9HTT5</accession>
<keyword evidence="1" id="KW-0540">Nuclease</keyword>
<dbReference type="GO" id="GO:0006289">
    <property type="term" value="P:nucleotide-excision repair"/>
    <property type="evidence" value="ECO:0007669"/>
    <property type="project" value="InterPro"/>
</dbReference>
<evidence type="ECO:0000256" key="6">
    <source>
        <dbReference type="ARBA" id="ARBA00023204"/>
    </source>
</evidence>
<dbReference type="InterPro" id="IPR004601">
    <property type="entry name" value="UvdE"/>
</dbReference>
<evidence type="ECO:0000256" key="7">
    <source>
        <dbReference type="SAM" id="Coils"/>
    </source>
</evidence>
<evidence type="ECO:0000256" key="2">
    <source>
        <dbReference type="ARBA" id="ARBA00022759"/>
    </source>
</evidence>
<proteinExistence type="predicted"/>
<dbReference type="EMBL" id="BCNO01000001">
    <property type="protein sequence ID" value="GAQ93949.1"/>
    <property type="molecule type" value="Genomic_DNA"/>
</dbReference>
<keyword evidence="4" id="KW-0228">DNA excision</keyword>
<evidence type="ECO:0000313" key="8">
    <source>
        <dbReference type="EMBL" id="GAQ93949.1"/>
    </source>
</evidence>
<dbReference type="InterPro" id="IPR036237">
    <property type="entry name" value="Xyl_isomerase-like_sf"/>
</dbReference>
<dbReference type="Pfam" id="PF03851">
    <property type="entry name" value="UvdE"/>
    <property type="match status" value="1"/>
</dbReference>
<dbReference type="NCBIfam" id="TIGR00629">
    <property type="entry name" value="uvde"/>
    <property type="match status" value="1"/>
</dbReference>
<dbReference type="PANTHER" id="PTHR31290">
    <property type="entry name" value="UV-DAMAGE ENDONUCLEASE"/>
    <property type="match status" value="1"/>
</dbReference>
<name>A0A0U9HTT5_9BACT</name>
<protein>
    <submittedName>
        <fullName evidence="8">UV DNA damage endonuclease</fullName>
    </submittedName>
</protein>
<dbReference type="SUPFAM" id="SSF51658">
    <property type="entry name" value="Xylose isomerase-like"/>
    <property type="match status" value="1"/>
</dbReference>
<dbReference type="GO" id="GO:0016787">
    <property type="term" value="F:hydrolase activity"/>
    <property type="evidence" value="ECO:0007669"/>
    <property type="project" value="UniProtKB-KW"/>
</dbReference>
<feature type="coiled-coil region" evidence="7">
    <location>
        <begin position="267"/>
        <end position="294"/>
    </location>
</feature>
<evidence type="ECO:0000256" key="4">
    <source>
        <dbReference type="ARBA" id="ARBA00022769"/>
    </source>
</evidence>
<gene>
    <name evidence="8" type="ORF">TAGGR_1114</name>
</gene>
<comment type="caution">
    <text evidence="8">The sequence shown here is derived from an EMBL/GenBank/DDBJ whole genome shotgun (WGS) entry which is preliminary data.</text>
</comment>
<keyword evidence="3" id="KW-0227">DNA damage</keyword>
<reference evidence="9" key="1">
    <citation type="submission" date="2016-01" db="EMBL/GenBank/DDBJ databases">
        <title>Draft genome sequence of Thermodesulfovibrio aggregans strain TGE-P1.</title>
        <authorList>
            <person name="Sekiguchi Y."/>
            <person name="Ohashi A."/>
            <person name="Matsuura N."/>
            <person name="Tourlousse M.D."/>
        </authorList>
    </citation>
    <scope>NUCLEOTIDE SEQUENCE [LARGE SCALE GENOMIC DNA]</scope>
    <source>
        <strain evidence="9">TGE-P1</strain>
    </source>
</reference>
<dbReference type="OrthoDB" id="9782576at2"/>
<dbReference type="STRING" id="86166.TAGGR_1114"/>